<dbReference type="InterPro" id="IPR046038">
    <property type="entry name" value="DUF5996"/>
</dbReference>
<dbReference type="Proteomes" id="UP000322530">
    <property type="component" value="Unassembled WGS sequence"/>
</dbReference>
<evidence type="ECO:0000313" key="1">
    <source>
        <dbReference type="EMBL" id="GCF08378.1"/>
    </source>
</evidence>
<evidence type="ECO:0008006" key="3">
    <source>
        <dbReference type="Google" id="ProtNLM"/>
    </source>
</evidence>
<accession>A0A5A5TAF4</accession>
<evidence type="ECO:0000313" key="2">
    <source>
        <dbReference type="Proteomes" id="UP000322530"/>
    </source>
</evidence>
<reference evidence="1 2" key="1">
    <citation type="submission" date="2019-01" db="EMBL/GenBank/DDBJ databases">
        <title>Draft genome sequence of Dictyobacter sp. Uno17.</title>
        <authorList>
            <person name="Wang C.M."/>
            <person name="Zheng Y."/>
            <person name="Sakai Y."/>
            <person name="Abe K."/>
            <person name="Yokota A."/>
            <person name="Yabe S."/>
        </authorList>
    </citation>
    <scope>NUCLEOTIDE SEQUENCE [LARGE SCALE GENOMIC DNA]</scope>
    <source>
        <strain evidence="1 2">Uno17</strain>
    </source>
</reference>
<dbReference type="EMBL" id="BIXY01000023">
    <property type="protein sequence ID" value="GCF08378.1"/>
    <property type="molecule type" value="Genomic_DNA"/>
</dbReference>
<protein>
    <recommendedName>
        <fullName evidence="3">Ava_C0101 and related proteins</fullName>
    </recommendedName>
</protein>
<comment type="caution">
    <text evidence="1">The sequence shown here is derived from an EMBL/GenBank/DDBJ whole genome shotgun (WGS) entry which is preliminary data.</text>
</comment>
<dbReference type="Pfam" id="PF19459">
    <property type="entry name" value="DUF5996"/>
    <property type="match status" value="1"/>
</dbReference>
<proteinExistence type="predicted"/>
<name>A0A5A5TAF4_9CHLR</name>
<dbReference type="AlphaFoldDB" id="A0A5A5TAF4"/>
<sequence length="307" mass="35043">MTMAQTSQQMANQELWPELPFTTWKPTGETLHMWTQIIGKIKLALNPYVNHWWQVPLYVTASGLTTSAIPYAGGTFEIQFNFLHHNLLIHTSRGASKTLRLYSRSVANFYQEVMTSLQALGIDVHIYTLPQEVPHPIRFEKDEVHATYDPLLVNRYWQILVQTDKVMQRYRSHFIGKSSPIHLFWGSLDLAVTFFSGRAAPERPEVDPVTREAYSHEVISAGFWPGGDNFPEPAFYSYAAPIPQGLENATLQPALGAYNQKMGEFILPYNTMRNTPAPAQTLLDFYQHAYEAAANLAHWDRTALEKR</sequence>
<keyword evidence="2" id="KW-1185">Reference proteome</keyword>
<gene>
    <name evidence="1" type="ORF">KDI_19420</name>
</gene>
<organism evidence="1 2">
    <name type="scientific">Dictyobacter arantiisoli</name>
    <dbReference type="NCBI Taxonomy" id="2014874"/>
    <lineage>
        <taxon>Bacteria</taxon>
        <taxon>Bacillati</taxon>
        <taxon>Chloroflexota</taxon>
        <taxon>Ktedonobacteria</taxon>
        <taxon>Ktedonobacterales</taxon>
        <taxon>Dictyobacteraceae</taxon>
        <taxon>Dictyobacter</taxon>
    </lineage>
</organism>
<dbReference type="RefSeq" id="WP_235932536.1">
    <property type="nucleotide sequence ID" value="NZ_BIXY01000023.1"/>
</dbReference>